<dbReference type="EMBL" id="LBVL01000009">
    <property type="protein sequence ID" value="KKQ85203.1"/>
    <property type="molecule type" value="Genomic_DNA"/>
</dbReference>
<name>A0A0G0KZU3_9BACT</name>
<evidence type="ECO:0000313" key="1">
    <source>
        <dbReference type="EMBL" id="KKQ85203.1"/>
    </source>
</evidence>
<protein>
    <submittedName>
        <fullName evidence="1">Uncharacterized protein</fullName>
    </submittedName>
</protein>
<organism evidence="1 2">
    <name type="scientific">Candidatus Woesebacteria bacterium GW2011_GWB1_38_8</name>
    <dbReference type="NCBI Taxonomy" id="1618570"/>
    <lineage>
        <taxon>Bacteria</taxon>
        <taxon>Candidatus Woeseibacteriota</taxon>
    </lineage>
</organism>
<sequence length="225" mass="25965">MIDNEHKIGAVEGNSFSGKTTLVKGLESEYGFSVVWEPSTYINNFPSFPPDSYWEAKKAIDVFVDIEKKRSLDAINLSNSSEFVVMDRSLWIYPAFQYVVMKRMPNIPNSYLYSLDILQEHIENGEIIAPGALVYLIPRDQNEFNKRVNDRGRVDIEFLNDWDTTTMMERLFGVVIDCVYTRSNGRIAITADDIMEIAKETNNFLRKSEYFVDAVLAFDQLRILK</sequence>
<dbReference type="AlphaFoldDB" id="A0A0G0KZU3"/>
<dbReference type="Gene3D" id="3.40.50.300">
    <property type="entry name" value="P-loop containing nucleotide triphosphate hydrolases"/>
    <property type="match status" value="1"/>
</dbReference>
<accession>A0A0G0KZU3</accession>
<reference evidence="1 2" key="1">
    <citation type="journal article" date="2015" name="Nature">
        <title>rRNA introns, odd ribosomes, and small enigmatic genomes across a large radiation of phyla.</title>
        <authorList>
            <person name="Brown C.T."/>
            <person name="Hug L.A."/>
            <person name="Thomas B.C."/>
            <person name="Sharon I."/>
            <person name="Castelle C.J."/>
            <person name="Singh A."/>
            <person name="Wilkins M.J."/>
            <person name="Williams K.H."/>
            <person name="Banfield J.F."/>
        </authorList>
    </citation>
    <scope>NUCLEOTIDE SEQUENCE [LARGE SCALE GENOMIC DNA]</scope>
</reference>
<dbReference type="InterPro" id="IPR027417">
    <property type="entry name" value="P-loop_NTPase"/>
</dbReference>
<dbReference type="SUPFAM" id="SSF52540">
    <property type="entry name" value="P-loop containing nucleoside triphosphate hydrolases"/>
    <property type="match status" value="1"/>
</dbReference>
<dbReference type="STRING" id="1618570.UT08_C0009G0037"/>
<comment type="caution">
    <text evidence="1">The sequence shown here is derived from an EMBL/GenBank/DDBJ whole genome shotgun (WGS) entry which is preliminary data.</text>
</comment>
<dbReference type="Proteomes" id="UP000034081">
    <property type="component" value="Unassembled WGS sequence"/>
</dbReference>
<proteinExistence type="predicted"/>
<evidence type="ECO:0000313" key="2">
    <source>
        <dbReference type="Proteomes" id="UP000034081"/>
    </source>
</evidence>
<gene>
    <name evidence="1" type="ORF">UT08_C0009G0037</name>
</gene>